<dbReference type="Pfam" id="PF00481">
    <property type="entry name" value="PP2C"/>
    <property type="match status" value="1"/>
</dbReference>
<dbReference type="PANTHER" id="PTHR14152:SF5">
    <property type="entry name" value="U4_U6.U5 TRI-SNRNP-ASSOCIATED PROTEIN 1"/>
    <property type="match status" value="1"/>
</dbReference>
<dbReference type="GO" id="GO:0004721">
    <property type="term" value="F:phosphoprotein phosphatase activity"/>
    <property type="evidence" value="ECO:0007669"/>
    <property type="project" value="UniProtKB-KW"/>
</dbReference>
<feature type="compositionally biased region" description="Basic residues" evidence="11">
    <location>
        <begin position="277"/>
        <end position="287"/>
    </location>
</feature>
<evidence type="ECO:0000256" key="4">
    <source>
        <dbReference type="ARBA" id="ARBA00022723"/>
    </source>
</evidence>
<dbReference type="AlphaFoldDB" id="A0A261Y374"/>
<keyword evidence="8" id="KW-0539">Nucleus</keyword>
<feature type="compositionally biased region" description="Basic and acidic residues" evidence="11">
    <location>
        <begin position="552"/>
        <end position="575"/>
    </location>
</feature>
<dbReference type="Pfam" id="PF19252">
    <property type="entry name" value="HIND"/>
    <property type="match status" value="1"/>
</dbReference>
<dbReference type="Gene3D" id="3.60.40.10">
    <property type="entry name" value="PPM-type phosphatase domain"/>
    <property type="match status" value="1"/>
</dbReference>
<feature type="domain" description="PPM-type phosphatase" evidence="12">
    <location>
        <begin position="679"/>
        <end position="953"/>
    </location>
</feature>
<gene>
    <name evidence="13" type="ORF">BZG36_02661</name>
</gene>
<evidence type="ECO:0000256" key="6">
    <source>
        <dbReference type="ARBA" id="ARBA00022912"/>
    </source>
</evidence>
<evidence type="ECO:0000313" key="13">
    <source>
        <dbReference type="EMBL" id="OZJ04934.1"/>
    </source>
</evidence>
<keyword evidence="3" id="KW-0507">mRNA processing</keyword>
<dbReference type="GO" id="GO:0000481">
    <property type="term" value="P:maturation of 5S rRNA"/>
    <property type="evidence" value="ECO:0007669"/>
    <property type="project" value="TreeGrafter"/>
</dbReference>
<keyword evidence="7" id="KW-0508">mRNA splicing</keyword>
<organism evidence="13 14">
    <name type="scientific">Bifiguratus adelaidae</name>
    <dbReference type="NCBI Taxonomy" id="1938954"/>
    <lineage>
        <taxon>Eukaryota</taxon>
        <taxon>Fungi</taxon>
        <taxon>Fungi incertae sedis</taxon>
        <taxon>Mucoromycota</taxon>
        <taxon>Mucoromycotina</taxon>
        <taxon>Endogonomycetes</taxon>
        <taxon>Endogonales</taxon>
        <taxon>Endogonales incertae sedis</taxon>
        <taxon>Bifiguratus</taxon>
    </lineage>
</organism>
<evidence type="ECO:0000256" key="8">
    <source>
        <dbReference type="ARBA" id="ARBA00023242"/>
    </source>
</evidence>
<comment type="similarity">
    <text evidence="9">Belongs to the PP2C family.</text>
</comment>
<keyword evidence="5 9" id="KW-0378">Hydrolase</keyword>
<evidence type="ECO:0000259" key="12">
    <source>
        <dbReference type="PROSITE" id="PS51746"/>
    </source>
</evidence>
<feature type="region of interest" description="Disordered" evidence="11">
    <location>
        <begin position="275"/>
        <end position="330"/>
    </location>
</feature>
<comment type="caution">
    <text evidence="13">The sequence shown here is derived from an EMBL/GenBank/DDBJ whole genome shotgun (WGS) entry which is preliminary data.</text>
</comment>
<evidence type="ECO:0000313" key="14">
    <source>
        <dbReference type="Proteomes" id="UP000242875"/>
    </source>
</evidence>
<feature type="region of interest" description="Disordered" evidence="11">
    <location>
        <begin position="972"/>
        <end position="1036"/>
    </location>
</feature>
<feature type="compositionally biased region" description="Acidic residues" evidence="11">
    <location>
        <begin position="1008"/>
        <end position="1017"/>
    </location>
</feature>
<dbReference type="CDD" id="cd00143">
    <property type="entry name" value="PP2Cc"/>
    <property type="match status" value="1"/>
</dbReference>
<evidence type="ECO:0000256" key="11">
    <source>
        <dbReference type="SAM" id="MobiDB-lite"/>
    </source>
</evidence>
<evidence type="ECO:0000256" key="3">
    <source>
        <dbReference type="ARBA" id="ARBA00022664"/>
    </source>
</evidence>
<feature type="compositionally biased region" description="Basic and acidic residues" evidence="11">
    <location>
        <begin position="520"/>
        <end position="545"/>
    </location>
</feature>
<evidence type="ECO:0000256" key="1">
    <source>
        <dbReference type="ARBA" id="ARBA00004123"/>
    </source>
</evidence>
<evidence type="ECO:0000256" key="10">
    <source>
        <dbReference type="SAM" id="Coils"/>
    </source>
</evidence>
<comment type="subcellular location">
    <subcellularLocation>
        <location evidence="1">Nucleus</location>
    </subcellularLocation>
</comment>
<proteinExistence type="inferred from homology"/>
<dbReference type="InterPro" id="IPR005011">
    <property type="entry name" value="SNU66/SART1"/>
</dbReference>
<feature type="compositionally biased region" description="Basic and acidic residues" evidence="11">
    <location>
        <begin position="977"/>
        <end position="989"/>
    </location>
</feature>
<dbReference type="SMART" id="SM00332">
    <property type="entry name" value="PP2Cc"/>
    <property type="match status" value="1"/>
</dbReference>
<dbReference type="Pfam" id="PF03343">
    <property type="entry name" value="SART-1"/>
    <property type="match status" value="1"/>
</dbReference>
<dbReference type="InterPro" id="IPR045347">
    <property type="entry name" value="HIND"/>
</dbReference>
<accession>A0A261Y374</accession>
<feature type="coiled-coil region" evidence="10">
    <location>
        <begin position="403"/>
        <end position="430"/>
    </location>
</feature>
<evidence type="ECO:0000256" key="2">
    <source>
        <dbReference type="ARBA" id="ARBA00006076"/>
    </source>
</evidence>
<dbReference type="OrthoDB" id="10264738at2759"/>
<keyword evidence="10" id="KW-0175">Coiled coil</keyword>
<evidence type="ECO:0000256" key="7">
    <source>
        <dbReference type="ARBA" id="ARBA00023187"/>
    </source>
</evidence>
<dbReference type="PROSITE" id="PS51746">
    <property type="entry name" value="PPM_2"/>
    <property type="match status" value="1"/>
</dbReference>
<protein>
    <recommendedName>
        <fullName evidence="12">PPM-type phosphatase domain-containing protein</fullName>
    </recommendedName>
</protein>
<dbReference type="SUPFAM" id="SSF81606">
    <property type="entry name" value="PP2C-like"/>
    <property type="match status" value="1"/>
</dbReference>
<feature type="region of interest" description="Disordered" evidence="11">
    <location>
        <begin position="185"/>
        <end position="204"/>
    </location>
</feature>
<evidence type="ECO:0000256" key="9">
    <source>
        <dbReference type="RuleBase" id="RU003465"/>
    </source>
</evidence>
<dbReference type="InterPro" id="IPR036457">
    <property type="entry name" value="PPM-type-like_dom_sf"/>
</dbReference>
<reference evidence="13 14" key="1">
    <citation type="journal article" date="2017" name="Mycologia">
        <title>Bifiguratus adelaidae, gen. et sp. nov., a new member of Mucoromycotina in endophytic and soil-dwelling habitats.</title>
        <authorList>
            <person name="Torres-Cruz T.J."/>
            <person name="Billingsley Tobias T.L."/>
            <person name="Almatruk M."/>
            <person name="Hesse C."/>
            <person name="Kuske C.R."/>
            <person name="Desiro A."/>
            <person name="Benucci G.M."/>
            <person name="Bonito G."/>
            <person name="Stajich J.E."/>
            <person name="Dunlap C."/>
            <person name="Arnold A.E."/>
            <person name="Porras-Alfaro A."/>
        </authorList>
    </citation>
    <scope>NUCLEOTIDE SEQUENCE [LARGE SCALE GENOMIC DNA]</scope>
    <source>
        <strain evidence="13 14">AZ0501</strain>
    </source>
</reference>
<evidence type="ECO:0000256" key="5">
    <source>
        <dbReference type="ARBA" id="ARBA00022801"/>
    </source>
</evidence>
<feature type="region of interest" description="Disordered" evidence="11">
    <location>
        <begin position="520"/>
        <end position="575"/>
    </location>
</feature>
<feature type="region of interest" description="Disordered" evidence="11">
    <location>
        <begin position="440"/>
        <end position="460"/>
    </location>
</feature>
<keyword evidence="4" id="KW-0479">Metal-binding</keyword>
<dbReference type="GO" id="GO:0045292">
    <property type="term" value="P:mRNA cis splicing, via spliceosome"/>
    <property type="evidence" value="ECO:0007669"/>
    <property type="project" value="TreeGrafter"/>
</dbReference>
<dbReference type="EMBL" id="MVBO01000026">
    <property type="protein sequence ID" value="OZJ04934.1"/>
    <property type="molecule type" value="Genomic_DNA"/>
</dbReference>
<dbReference type="GO" id="GO:0046540">
    <property type="term" value="C:U4/U6 x U5 tri-snRNP complex"/>
    <property type="evidence" value="ECO:0007669"/>
    <property type="project" value="InterPro"/>
</dbReference>
<dbReference type="PANTHER" id="PTHR14152">
    <property type="entry name" value="SQUAMOUS CELL CARCINOMA ANTIGEN RECOGNISED BY CYTOTOXIC T LYMPHOCYTES"/>
    <property type="match status" value="1"/>
</dbReference>
<dbReference type="PROSITE" id="PS01032">
    <property type="entry name" value="PPM_1"/>
    <property type="match status" value="1"/>
</dbReference>
<comment type="similarity">
    <text evidence="2">Belongs to the SNU66/SART1 family.</text>
</comment>
<keyword evidence="14" id="KW-1185">Reference proteome</keyword>
<keyword evidence="6 9" id="KW-0904">Protein phosphatase</keyword>
<sequence>MADQGATELSLEETNRMRISLGLAPITNDSGGVVDKDQEARDNWQHLEDERIKANKEKGIRDRIEKSKTKKQLAAKLAGKSLGEADDVGESALDWIRRSRQREKEKALAAKRAKELEEMDETFENGRAEYSSADLQGLRIDHSMDNFDEGGETILTLKDRGILDEDEEGDELTNVNLEERERLQKNLENRRKKPGYTGYDDEEFTLGSQKKSLLSQYDEETKKKGLRIGSGGGIKSAEEEKQAISDTLRAQAIDLNYEKMRQIEDYNVKDDTPVSFKKTKKKKKVRRRATEDTNDEDGLPATLSLQDGASPAPMDEDIQPSTNSYEQSFVDDEDLQASLARSRREALKKQKAKSSVQAIAQTLREMSNNVSDTMSGGVDDDDIDGGLIISDTTEFVNQLPTAAAMAAEALEREREREAKAQSEADRLAALNTASIAEAEDAAKSLSPDADQDMDMDSDHIQNGHKEQNLVNIAPIEEEPLVSSGMAATLALLSQKGIYQKPTKEQLEKDKAAAERSRWIAEQRKRDAQREQELQRERKRDKERDGGGSNRQRRGDVLAAREREREREQEIAARERERAREMVERMANYTPEVNLSYTDETGRQLSTKEAWRQLSHKFHGKTSGKLKTEKRLRKLEEEKMFQTMASSDTPLNMATAFQERQKAAGSAHVVLSVGNRGVLPTPVTQSISSTPQPSMEDAHTTLLDLDDKGHSFFAVYDGHGGATVAKYCGEVLHNQLMKEKEWEKGNYEEAIRNAYLDLDSELKEDPAFATDTAGCTAVSATLTPNDVLWVGNAGDSRAIVSRRGQAMNLSDDHKPNNWLESDRIVRAGGFVEFGRVNGNLALSRAIGDFEFKQNKDLPAWEQTVTALPDIMRWEMRDDDHYIVLACDGKYLGFCILCIWDCMTSQQVVDFINNRIRSGSKPEQICEELMDECLATESDMSGVGCDNMTVIIVAWLNGLSIDEWMQKVIKQLDNEEEETPKKVADDKDKSKPILVSEVQDATADAQPDAEMSEDTDETPAPELTISPESSKPDETPSN</sequence>
<dbReference type="Proteomes" id="UP000242875">
    <property type="component" value="Unassembled WGS sequence"/>
</dbReference>
<name>A0A261Y374_9FUNG</name>
<dbReference type="GO" id="GO:0046872">
    <property type="term" value="F:metal ion binding"/>
    <property type="evidence" value="ECO:0007669"/>
    <property type="project" value="UniProtKB-KW"/>
</dbReference>
<dbReference type="InterPro" id="IPR000222">
    <property type="entry name" value="PP2C_BS"/>
</dbReference>
<dbReference type="InterPro" id="IPR001932">
    <property type="entry name" value="PPM-type_phosphatase-like_dom"/>
</dbReference>